<evidence type="ECO:0000256" key="1">
    <source>
        <dbReference type="ARBA" id="ARBA00005752"/>
    </source>
</evidence>
<organism evidence="6">
    <name type="scientific">mine drainage metagenome</name>
    <dbReference type="NCBI Taxonomy" id="410659"/>
    <lineage>
        <taxon>unclassified sequences</taxon>
        <taxon>metagenomes</taxon>
        <taxon>ecological metagenomes</taxon>
    </lineage>
</organism>
<proteinExistence type="inferred from homology"/>
<evidence type="ECO:0000313" key="6">
    <source>
        <dbReference type="EMBL" id="OIR07328.1"/>
    </source>
</evidence>
<evidence type="ECO:0000256" key="4">
    <source>
        <dbReference type="ARBA" id="ARBA00022962"/>
    </source>
</evidence>
<comment type="similarity">
    <text evidence="1">Belongs to the asparagine synthetase family.</text>
</comment>
<keyword evidence="4" id="KW-0315">Glutamine amidotransferase</keyword>
<dbReference type="SUPFAM" id="SSF52402">
    <property type="entry name" value="Adenine nucleotide alpha hydrolases-like"/>
    <property type="match status" value="1"/>
</dbReference>
<evidence type="ECO:0000256" key="3">
    <source>
        <dbReference type="ARBA" id="ARBA00022840"/>
    </source>
</evidence>
<dbReference type="InterPro" id="IPR014729">
    <property type="entry name" value="Rossmann-like_a/b/a_fold"/>
</dbReference>
<dbReference type="InterPro" id="IPR051786">
    <property type="entry name" value="ASN_synthetase/amidase"/>
</dbReference>
<dbReference type="CDD" id="cd00712">
    <property type="entry name" value="AsnB"/>
    <property type="match status" value="1"/>
</dbReference>
<sequence>MCGIAGLIDSTASRDGRERAVGRMCQAMLHRGPTDEGSVSSGPLTMGMRRLAIFDPAHGHQPMHSADGRYSIVFNGAIYNFLALRTELEAAGFRFSTHCDTEVLLAAYVHWGVGALDRLRGMYAFAVWDSVERELVIARDPFGIKPLYYLRENGRLLFASELNALFASGVVRREIDPSSTLEYLAWFAVPAPRTIYRGVMSLRPGEYAVLRDDVLTIASSWTFNRPSSGTVCSTQAEFNGELRHRLEDTIRAHVAADVPVGAFLSGGLDSAVITGLMTKVSGSRLKTFSIEFEERAFSEGEAAGETARFLGTDHHPFVLTGRRVAADINRILDSLDHPSGDGINTYYASLAARDGGVTVVLSGLGGDELFGGYPSFKVLPKLKRWLPAWWSLPAFVRAAVVSRLRRGGVQQRKLADFLEHARTLQELGALQRRVFTIPAQATLLSPDARAQLRNRYTPFHPQLPLLSRELAGQPDLQAISAWELRTYMADVLLHDSDVMSMRHSIELRVPFIDRTFIEWLWHQPAHFKFTPHHPKAALEDAVGDMLPPLLRGRKKKGFTLPFAVWMKRELRPFLEDCYSESSLGRSGLFDAAAARERWRGFLESDDPREWSRVWSLAILIQFVNRRSA</sequence>
<protein>
    <submittedName>
        <fullName evidence="6">Asparagine synthetase 1</fullName>
        <ecNumber evidence="6">6.3.5.4</ecNumber>
    </submittedName>
</protein>
<feature type="domain" description="Glutamine amidotransferase type-2" evidence="5">
    <location>
        <begin position="2"/>
        <end position="213"/>
    </location>
</feature>
<dbReference type="InterPro" id="IPR029055">
    <property type="entry name" value="Ntn_hydrolases_N"/>
</dbReference>
<dbReference type="Gene3D" id="3.60.20.10">
    <property type="entry name" value="Glutamine Phosphoribosylpyrophosphate, subunit 1, domain 1"/>
    <property type="match status" value="1"/>
</dbReference>
<dbReference type="InterPro" id="IPR006426">
    <property type="entry name" value="Asn_synth_AEB"/>
</dbReference>
<dbReference type="CDD" id="cd01991">
    <property type="entry name" value="Asn_synthase_B_C"/>
    <property type="match status" value="1"/>
</dbReference>
<dbReference type="NCBIfam" id="TIGR01536">
    <property type="entry name" value="asn_synth_AEB"/>
    <property type="match status" value="1"/>
</dbReference>
<evidence type="ECO:0000259" key="5">
    <source>
        <dbReference type="PROSITE" id="PS51278"/>
    </source>
</evidence>
<dbReference type="PANTHER" id="PTHR43284">
    <property type="entry name" value="ASPARAGINE SYNTHETASE (GLUTAMINE-HYDROLYZING)"/>
    <property type="match status" value="1"/>
</dbReference>
<dbReference type="EC" id="6.3.5.4" evidence="6"/>
<dbReference type="InterPro" id="IPR001962">
    <property type="entry name" value="Asn_synthase"/>
</dbReference>
<keyword evidence="2" id="KW-0547">Nucleotide-binding</keyword>
<comment type="caution">
    <text evidence="6">The sequence shown here is derived from an EMBL/GenBank/DDBJ whole genome shotgun (WGS) entry which is preliminary data.</text>
</comment>
<evidence type="ECO:0000256" key="2">
    <source>
        <dbReference type="ARBA" id="ARBA00022741"/>
    </source>
</evidence>
<dbReference type="PANTHER" id="PTHR43284:SF1">
    <property type="entry name" value="ASPARAGINE SYNTHETASE"/>
    <property type="match status" value="1"/>
</dbReference>
<dbReference type="GO" id="GO:0004066">
    <property type="term" value="F:asparagine synthase (glutamine-hydrolyzing) activity"/>
    <property type="evidence" value="ECO:0007669"/>
    <property type="project" value="UniProtKB-EC"/>
</dbReference>
<dbReference type="PROSITE" id="PS51278">
    <property type="entry name" value="GATASE_TYPE_2"/>
    <property type="match status" value="1"/>
</dbReference>
<dbReference type="Pfam" id="PF00733">
    <property type="entry name" value="Asn_synthase"/>
    <property type="match status" value="1"/>
</dbReference>
<dbReference type="GO" id="GO:0005829">
    <property type="term" value="C:cytosol"/>
    <property type="evidence" value="ECO:0007669"/>
    <property type="project" value="TreeGrafter"/>
</dbReference>
<dbReference type="EMBL" id="MLJW01000038">
    <property type="protein sequence ID" value="OIR07328.1"/>
    <property type="molecule type" value="Genomic_DNA"/>
</dbReference>
<reference evidence="6" key="1">
    <citation type="submission" date="2016-10" db="EMBL/GenBank/DDBJ databases">
        <title>Sequence of Gallionella enrichment culture.</title>
        <authorList>
            <person name="Poehlein A."/>
            <person name="Muehling M."/>
            <person name="Daniel R."/>
        </authorList>
    </citation>
    <scope>NUCLEOTIDE SEQUENCE</scope>
</reference>
<gene>
    <name evidence="6" type="primary">asnB_4</name>
    <name evidence="6" type="ORF">GALL_105840</name>
</gene>
<keyword evidence="3" id="KW-0067">ATP-binding</keyword>
<dbReference type="GO" id="GO:0006529">
    <property type="term" value="P:asparagine biosynthetic process"/>
    <property type="evidence" value="ECO:0007669"/>
    <property type="project" value="InterPro"/>
</dbReference>
<keyword evidence="6" id="KW-0436">Ligase</keyword>
<dbReference type="Pfam" id="PF13537">
    <property type="entry name" value="GATase_7"/>
    <property type="match status" value="1"/>
</dbReference>
<dbReference type="PIRSF" id="PIRSF001589">
    <property type="entry name" value="Asn_synthetase_glu-h"/>
    <property type="match status" value="1"/>
</dbReference>
<dbReference type="InterPro" id="IPR017932">
    <property type="entry name" value="GATase_2_dom"/>
</dbReference>
<dbReference type="Gene3D" id="3.40.50.620">
    <property type="entry name" value="HUPs"/>
    <property type="match status" value="1"/>
</dbReference>
<dbReference type="GO" id="GO:0005524">
    <property type="term" value="F:ATP binding"/>
    <property type="evidence" value="ECO:0007669"/>
    <property type="project" value="UniProtKB-KW"/>
</dbReference>
<dbReference type="SUPFAM" id="SSF56235">
    <property type="entry name" value="N-terminal nucleophile aminohydrolases (Ntn hydrolases)"/>
    <property type="match status" value="1"/>
</dbReference>
<dbReference type="AlphaFoldDB" id="A0A1J5STI5"/>
<accession>A0A1J5STI5</accession>
<dbReference type="InterPro" id="IPR033738">
    <property type="entry name" value="AsnB_N"/>
</dbReference>
<name>A0A1J5STI5_9ZZZZ</name>